<gene>
    <name evidence="1" type="ORF">KPL71_007475</name>
</gene>
<dbReference type="Proteomes" id="UP000829398">
    <property type="component" value="Chromosome 3"/>
</dbReference>
<organism evidence="1 2">
    <name type="scientific">Citrus sinensis</name>
    <name type="common">Sweet orange</name>
    <name type="synonym">Citrus aurantium var. sinensis</name>
    <dbReference type="NCBI Taxonomy" id="2711"/>
    <lineage>
        <taxon>Eukaryota</taxon>
        <taxon>Viridiplantae</taxon>
        <taxon>Streptophyta</taxon>
        <taxon>Embryophyta</taxon>
        <taxon>Tracheophyta</taxon>
        <taxon>Spermatophyta</taxon>
        <taxon>Magnoliopsida</taxon>
        <taxon>eudicotyledons</taxon>
        <taxon>Gunneridae</taxon>
        <taxon>Pentapetalae</taxon>
        <taxon>rosids</taxon>
        <taxon>malvids</taxon>
        <taxon>Sapindales</taxon>
        <taxon>Rutaceae</taxon>
        <taxon>Aurantioideae</taxon>
        <taxon>Citrus</taxon>
    </lineage>
</organism>
<protein>
    <submittedName>
        <fullName evidence="1">Dipeptide epimerase</fullName>
    </submittedName>
</protein>
<keyword evidence="2" id="KW-1185">Reference proteome</keyword>
<accession>A0ACB8LZK2</accession>
<evidence type="ECO:0000313" key="2">
    <source>
        <dbReference type="Proteomes" id="UP000829398"/>
    </source>
</evidence>
<dbReference type="EMBL" id="CM039172">
    <property type="protein sequence ID" value="KAH9778809.1"/>
    <property type="molecule type" value="Genomic_DNA"/>
</dbReference>
<name>A0ACB8LZK2_CITSI</name>
<comment type="caution">
    <text evidence="1">The sequence shown here is derived from an EMBL/GenBank/DDBJ whole genome shotgun (WGS) entry which is preliminary data.</text>
</comment>
<sequence length="794" mass="87486">MKRSAVDSEWLDLGRGRKVMNFSVRKKRRNDEKKKRLAGFYLSRSQVLEMFVRVKDFWNENTCNSDINGSNKILFNFNNNCLFHRESNQTRPPMLSVGFYLPFNNIKPQKPICQMASSPPAAAAPTSFSFKNLTQTFTVDVQRAENRPLNVPLIAPFTIATSRLDQVENVAIRIELSNGCVGWGEAPVLPHVTAEDQQTAMVKASEACEVLKKSPAMALGSVFGVVAGLLPGHQFASVRAAVEMALIDAVAKSVSMPLWRLFGGVSNTITTDITIPIVSPAEAAELASKYRKQGFTTLKLKVGKNLKEDIEVLRAIRAVHPDSSFILDANEGYKPQEAVEVLEKLYEMGVTPVLFEQPVHRDDWEGLGHVSHIAKDKFGVSVAADESCRSLDDVKKIVKGNLADVINIKLAKVGVLGALEIIEVVRASGLNLMIGGMVETRLAMGFAGHLSAGLGCFKFIDLDTPLLLSEDPVLDGYEVSGAVYKFTNARGHGGFLHWDNIAWYMILFTYTALFIDTVLFTRNGGSDPRILRCKVGNSESTTVTDYINTLKTLFSRLTMLGHNIEENERAELLLQSLPDSYDQLIINLTNNNSADSLVFDDAATSVLNEESKRKNKENRQANQNPEVTRILNVIIVARKGTSRKCWSNQKRTEDKEPESSNAQGCVASTLDDGEILYSEATTVSEGGSVYMGDDHALEIAGIGTIKIKIFDGTICTIGEVRHVNGLKKNLLSLGQMDNHGCKTHVENRIMKIVKDTLVLMKAEEICANLFILKGETLQEADACVALNEEESTMT</sequence>
<reference evidence="2" key="1">
    <citation type="journal article" date="2023" name="Hortic. Res.">
        <title>A chromosome-level phased genome enabling allele-level studies in sweet orange: a case study on citrus Huanglongbing tolerance.</title>
        <authorList>
            <person name="Wu B."/>
            <person name="Yu Q."/>
            <person name="Deng Z."/>
            <person name="Duan Y."/>
            <person name="Luo F."/>
            <person name="Gmitter F. Jr."/>
        </authorList>
    </citation>
    <scope>NUCLEOTIDE SEQUENCE [LARGE SCALE GENOMIC DNA]</scope>
    <source>
        <strain evidence="2">cv. Valencia</strain>
    </source>
</reference>
<evidence type="ECO:0000313" key="1">
    <source>
        <dbReference type="EMBL" id="KAH9778809.1"/>
    </source>
</evidence>
<proteinExistence type="predicted"/>